<dbReference type="PRINTS" id="PR00075">
    <property type="entry name" value="FACDDSATRASE"/>
</dbReference>
<comment type="cofactor">
    <cofactor evidence="12">
        <name>Fe(2+)</name>
        <dbReference type="ChEBI" id="CHEBI:29033"/>
    </cofactor>
</comment>
<evidence type="ECO:0000313" key="16">
    <source>
        <dbReference type="Proteomes" id="UP000838878"/>
    </source>
</evidence>
<organism evidence="15 16">
    <name type="scientific">Brenthis ino</name>
    <name type="common">lesser marbled fritillary</name>
    <dbReference type="NCBI Taxonomy" id="405034"/>
    <lineage>
        <taxon>Eukaryota</taxon>
        <taxon>Metazoa</taxon>
        <taxon>Ecdysozoa</taxon>
        <taxon>Arthropoda</taxon>
        <taxon>Hexapoda</taxon>
        <taxon>Insecta</taxon>
        <taxon>Pterygota</taxon>
        <taxon>Neoptera</taxon>
        <taxon>Endopterygota</taxon>
        <taxon>Lepidoptera</taxon>
        <taxon>Glossata</taxon>
        <taxon>Ditrysia</taxon>
        <taxon>Papilionoidea</taxon>
        <taxon>Nymphalidae</taxon>
        <taxon>Heliconiinae</taxon>
        <taxon>Argynnini</taxon>
        <taxon>Brenthis</taxon>
    </lineage>
</organism>
<evidence type="ECO:0000259" key="14">
    <source>
        <dbReference type="Pfam" id="PF00487"/>
    </source>
</evidence>
<evidence type="ECO:0000256" key="7">
    <source>
        <dbReference type="ARBA" id="ARBA00023002"/>
    </source>
</evidence>
<evidence type="ECO:0000256" key="11">
    <source>
        <dbReference type="ARBA" id="ARBA00023160"/>
    </source>
</evidence>
<feature type="non-terminal residue" evidence="15">
    <location>
        <position position="331"/>
    </location>
</feature>
<proteinExistence type="inferred from homology"/>
<dbReference type="GO" id="GO:0004768">
    <property type="term" value="F:stearoyl-CoA 9-desaturase activity"/>
    <property type="evidence" value="ECO:0007669"/>
    <property type="project" value="TreeGrafter"/>
</dbReference>
<sequence length="331" mass="38547">MVCEMEEVNERSNLSLSELFRAFEKSLGFKNDIKWVNVILIGLYHIAAVYWCSIYSFPVKWQTVVFAALLFIFTGLGVTGGAHRLWTHKSYKAKLPLKIFLLICFSGAGQNSVEQWVLDHRVHHKFSDTDADPHNANRGLFFSHIGWLMMKKNNQVITSGKQIDMTDITNDPLLRFYNKYFNYFKLLFCYILPVYTNVQLFGETWQCAVAWQWFIRFLSTFHSELTVNSLAHAYGYKPYNKNIMPSENRFVATCSFGEGWHNYHHAFPFDYKAAEHFDMLNLTTKFITFFEKIGWAYDLREATPEMINSMAERLGDGTPVHFPIPAKNDVE</sequence>
<evidence type="ECO:0000256" key="10">
    <source>
        <dbReference type="ARBA" id="ARBA00023136"/>
    </source>
</evidence>
<comment type="similarity">
    <text evidence="2 12">Belongs to the fatty acid desaturase type 1 family.</text>
</comment>
<evidence type="ECO:0000313" key="15">
    <source>
        <dbReference type="EMBL" id="CAH0724912.1"/>
    </source>
</evidence>
<keyword evidence="7 12" id="KW-0560">Oxidoreductase</keyword>
<keyword evidence="6 13" id="KW-1133">Transmembrane helix</keyword>
<evidence type="ECO:0000256" key="5">
    <source>
        <dbReference type="ARBA" id="ARBA00022832"/>
    </source>
</evidence>
<dbReference type="GO" id="GO:0006636">
    <property type="term" value="P:unsaturated fatty acid biosynthetic process"/>
    <property type="evidence" value="ECO:0007669"/>
    <property type="project" value="TreeGrafter"/>
</dbReference>
<keyword evidence="5" id="KW-0276">Fatty acid metabolism</keyword>
<evidence type="ECO:0000256" key="12">
    <source>
        <dbReference type="RuleBase" id="RU000581"/>
    </source>
</evidence>
<dbReference type="CDD" id="cd03505">
    <property type="entry name" value="Delta9-FADS-like"/>
    <property type="match status" value="1"/>
</dbReference>
<protein>
    <recommendedName>
        <fullName evidence="14">Fatty acid desaturase domain-containing protein</fullName>
    </recommendedName>
</protein>
<keyword evidence="8" id="KW-0408">Iron</keyword>
<keyword evidence="16" id="KW-1185">Reference proteome</keyword>
<reference evidence="15" key="1">
    <citation type="submission" date="2021-12" db="EMBL/GenBank/DDBJ databases">
        <authorList>
            <person name="Martin H S."/>
        </authorList>
    </citation>
    <scope>NUCLEOTIDE SEQUENCE</scope>
</reference>
<keyword evidence="9" id="KW-0443">Lipid metabolism</keyword>
<dbReference type="Proteomes" id="UP000838878">
    <property type="component" value="Chromosome 5"/>
</dbReference>
<dbReference type="InterPro" id="IPR005804">
    <property type="entry name" value="FA_desaturase_dom"/>
</dbReference>
<accession>A0A8J9US41</accession>
<evidence type="ECO:0000256" key="1">
    <source>
        <dbReference type="ARBA" id="ARBA00004141"/>
    </source>
</evidence>
<dbReference type="PANTHER" id="PTHR11351">
    <property type="entry name" value="ACYL-COA DESATURASE"/>
    <property type="match status" value="1"/>
</dbReference>
<feature type="transmembrane region" description="Helical" evidence="13">
    <location>
        <begin position="63"/>
        <end position="86"/>
    </location>
</feature>
<evidence type="ECO:0000256" key="4">
    <source>
        <dbReference type="ARBA" id="ARBA00022692"/>
    </source>
</evidence>
<dbReference type="GO" id="GO:0005789">
    <property type="term" value="C:endoplasmic reticulum membrane"/>
    <property type="evidence" value="ECO:0007669"/>
    <property type="project" value="TreeGrafter"/>
</dbReference>
<keyword evidence="4 12" id="KW-0812">Transmembrane</keyword>
<feature type="transmembrane region" description="Helical" evidence="13">
    <location>
        <begin position="35"/>
        <end position="57"/>
    </location>
</feature>
<evidence type="ECO:0000256" key="6">
    <source>
        <dbReference type="ARBA" id="ARBA00022989"/>
    </source>
</evidence>
<evidence type="ECO:0000256" key="13">
    <source>
        <dbReference type="SAM" id="Phobius"/>
    </source>
</evidence>
<feature type="domain" description="Fatty acid desaturase" evidence="14">
    <location>
        <begin position="61"/>
        <end position="268"/>
    </location>
</feature>
<dbReference type="EMBL" id="OV170225">
    <property type="protein sequence ID" value="CAH0724912.1"/>
    <property type="molecule type" value="Genomic_DNA"/>
</dbReference>
<dbReference type="AlphaFoldDB" id="A0A8J9US41"/>
<dbReference type="OrthoDB" id="10260134at2759"/>
<comment type="subcellular location">
    <subcellularLocation>
        <location evidence="1">Membrane</location>
        <topology evidence="1">Multi-pass membrane protein</topology>
    </subcellularLocation>
</comment>
<evidence type="ECO:0000256" key="8">
    <source>
        <dbReference type="ARBA" id="ARBA00023004"/>
    </source>
</evidence>
<evidence type="ECO:0000256" key="2">
    <source>
        <dbReference type="ARBA" id="ARBA00009295"/>
    </source>
</evidence>
<comment type="domain">
    <text evidence="12">The histidine box domains are involved in binding the catalytic metal ions.</text>
</comment>
<keyword evidence="3 12" id="KW-0444">Lipid biosynthesis</keyword>
<name>A0A8J9US41_9NEOP</name>
<evidence type="ECO:0000256" key="9">
    <source>
        <dbReference type="ARBA" id="ARBA00023098"/>
    </source>
</evidence>
<gene>
    <name evidence="15" type="ORF">BINO364_LOCUS10556</name>
</gene>
<keyword evidence="11 12" id="KW-0275">Fatty acid biosynthesis</keyword>
<keyword evidence="10 13" id="KW-0472">Membrane</keyword>
<dbReference type="GO" id="GO:0005506">
    <property type="term" value="F:iron ion binding"/>
    <property type="evidence" value="ECO:0007669"/>
    <property type="project" value="TreeGrafter"/>
</dbReference>
<dbReference type="Pfam" id="PF00487">
    <property type="entry name" value="FA_desaturase"/>
    <property type="match status" value="1"/>
</dbReference>
<dbReference type="InterPro" id="IPR015876">
    <property type="entry name" value="Acyl-CoA_DS"/>
</dbReference>
<evidence type="ECO:0000256" key="3">
    <source>
        <dbReference type="ARBA" id="ARBA00022516"/>
    </source>
</evidence>
<dbReference type="PANTHER" id="PTHR11351:SF31">
    <property type="entry name" value="DESATURASE 1, ISOFORM A-RELATED"/>
    <property type="match status" value="1"/>
</dbReference>